<dbReference type="Pfam" id="PF02464">
    <property type="entry name" value="CinA"/>
    <property type="match status" value="1"/>
</dbReference>
<dbReference type="InterPro" id="IPR036653">
    <property type="entry name" value="CinA-like_C"/>
</dbReference>
<proteinExistence type="predicted"/>
<dbReference type="EMBL" id="MQSV01000002">
    <property type="protein sequence ID" value="OKL48941.1"/>
    <property type="molecule type" value="Genomic_DNA"/>
</dbReference>
<reference evidence="2 3" key="1">
    <citation type="submission" date="2016-11" db="EMBL/GenBank/DDBJ databases">
        <title>Actinomyces gypaetusis sp. nov. isolated from the vulture Gypaetus barbatus in Qinghai Tibet Plateau China.</title>
        <authorList>
            <person name="Meng X."/>
        </authorList>
    </citation>
    <scope>NUCLEOTIDE SEQUENCE [LARGE SCALE GENOMIC DNA]</scope>
    <source>
        <strain evidence="2 3">VUL4_2</strain>
    </source>
</reference>
<comment type="caution">
    <text evidence="2">The sequence shown here is derived from an EMBL/GenBank/DDBJ whole genome shotgun (WGS) entry which is preliminary data.</text>
</comment>
<dbReference type="RefSeq" id="WP_073708929.1">
    <property type="nucleotide sequence ID" value="NZ_MQSU01000002.1"/>
</dbReference>
<feature type="domain" description="CinA C-terminal" evidence="1">
    <location>
        <begin position="18"/>
        <end position="171"/>
    </location>
</feature>
<keyword evidence="3" id="KW-1185">Reference proteome</keyword>
<evidence type="ECO:0000313" key="3">
    <source>
        <dbReference type="Proteomes" id="UP000186785"/>
    </source>
</evidence>
<dbReference type="SUPFAM" id="SSF142433">
    <property type="entry name" value="CinA-like"/>
    <property type="match status" value="1"/>
</dbReference>
<gene>
    <name evidence="2" type="ORF">BSR29_03625</name>
</gene>
<protein>
    <recommendedName>
        <fullName evidence="1">CinA C-terminal domain-containing protein</fullName>
    </recommendedName>
</protein>
<accession>A0A1Q5PN06</accession>
<dbReference type="Proteomes" id="UP000186785">
    <property type="component" value="Unassembled WGS sequence"/>
</dbReference>
<dbReference type="NCBIfam" id="TIGR00199">
    <property type="entry name" value="PncC_domain"/>
    <property type="match status" value="1"/>
</dbReference>
<dbReference type="STRING" id="1921764.BSR28_03195"/>
<evidence type="ECO:0000313" key="2">
    <source>
        <dbReference type="EMBL" id="OKL48941.1"/>
    </source>
</evidence>
<dbReference type="AlphaFoldDB" id="A0A1Q5PN06"/>
<sequence length="176" mass="18487">MPQTSAQSTSPLSVGQRQELAQKLLKQLEDRHYTLGTAESLTGGALCSAFAEIPGASHVLIGSIVAYQPEIKSRLLGVDEYLLADHGPYNHQTVQQMARGICRVLGTKIGLATSGVAGPSDDQGTPAGTCFIALAAPEGYLQSREINAEGDRNSVRQASVDAALELLAQYLGANGH</sequence>
<name>A0A1Q5PN06_9ACTO</name>
<dbReference type="OrthoDB" id="1253990at2"/>
<dbReference type="Gene3D" id="3.90.950.20">
    <property type="entry name" value="CinA-like"/>
    <property type="match status" value="1"/>
</dbReference>
<organism evidence="2 3">
    <name type="scientific">Boudabousia liubingyangii</name>
    <dbReference type="NCBI Taxonomy" id="1921764"/>
    <lineage>
        <taxon>Bacteria</taxon>
        <taxon>Bacillati</taxon>
        <taxon>Actinomycetota</taxon>
        <taxon>Actinomycetes</taxon>
        <taxon>Actinomycetales</taxon>
        <taxon>Actinomycetaceae</taxon>
        <taxon>Boudabousia</taxon>
    </lineage>
</organism>
<evidence type="ECO:0000259" key="1">
    <source>
        <dbReference type="Pfam" id="PF02464"/>
    </source>
</evidence>
<dbReference type="InterPro" id="IPR008136">
    <property type="entry name" value="CinA_C"/>
</dbReference>